<protein>
    <recommendedName>
        <fullName evidence="9">Membrane fusion protein (MFP) family protein</fullName>
    </recommendedName>
</protein>
<keyword evidence="7 9" id="KW-1133">Transmembrane helix</keyword>
<evidence type="ECO:0000256" key="6">
    <source>
        <dbReference type="ARBA" id="ARBA00022692"/>
    </source>
</evidence>
<dbReference type="EMBL" id="JBHTCA010000001">
    <property type="protein sequence ID" value="MFC7407342.1"/>
    <property type="molecule type" value="Genomic_DNA"/>
</dbReference>
<dbReference type="PANTHER" id="PTHR30386">
    <property type="entry name" value="MEMBRANE FUSION SUBUNIT OF EMRAB-TOLC MULTIDRUG EFFLUX PUMP"/>
    <property type="match status" value="1"/>
</dbReference>
<keyword evidence="10" id="KW-0175">Coiled coil</keyword>
<evidence type="ECO:0000259" key="11">
    <source>
        <dbReference type="Pfam" id="PF25994"/>
    </source>
</evidence>
<dbReference type="SUPFAM" id="SSF111369">
    <property type="entry name" value="HlyD-like secretion proteins"/>
    <property type="match status" value="1"/>
</dbReference>
<keyword evidence="4 9" id="KW-1003">Cell membrane</keyword>
<dbReference type="InterPro" id="IPR050739">
    <property type="entry name" value="MFP"/>
</dbReference>
<dbReference type="Gene3D" id="2.40.50.100">
    <property type="match status" value="1"/>
</dbReference>
<evidence type="ECO:0000313" key="14">
    <source>
        <dbReference type="Proteomes" id="UP001596501"/>
    </source>
</evidence>
<dbReference type="NCBIfam" id="TIGR01843">
    <property type="entry name" value="type_I_hlyD"/>
    <property type="match status" value="1"/>
</dbReference>
<gene>
    <name evidence="13" type="ORF">ACFQPB_00540</name>
</gene>
<comment type="caution">
    <text evidence="13">The sequence shown here is derived from an EMBL/GenBank/DDBJ whole genome shotgun (WGS) entry which is preliminary data.</text>
</comment>
<dbReference type="PROSITE" id="PS00543">
    <property type="entry name" value="HLYD_FAMILY"/>
    <property type="match status" value="1"/>
</dbReference>
<feature type="domain" description="AprE-like beta-barrel" evidence="12">
    <location>
        <begin position="363"/>
        <end position="449"/>
    </location>
</feature>
<dbReference type="Pfam" id="PF25994">
    <property type="entry name" value="HH_AprE"/>
    <property type="match status" value="1"/>
</dbReference>
<evidence type="ECO:0000259" key="12">
    <source>
        <dbReference type="Pfam" id="PF26002"/>
    </source>
</evidence>
<organism evidence="13 14">
    <name type="scientific">Hydrogenophaga atypica</name>
    <dbReference type="NCBI Taxonomy" id="249409"/>
    <lineage>
        <taxon>Bacteria</taxon>
        <taxon>Pseudomonadati</taxon>
        <taxon>Pseudomonadota</taxon>
        <taxon>Betaproteobacteria</taxon>
        <taxon>Burkholderiales</taxon>
        <taxon>Comamonadaceae</taxon>
        <taxon>Hydrogenophaga</taxon>
    </lineage>
</organism>
<feature type="transmembrane region" description="Helical" evidence="9">
    <location>
        <begin position="64"/>
        <end position="82"/>
    </location>
</feature>
<feature type="domain" description="AprE-like long alpha-helical hairpin" evidence="11">
    <location>
        <begin position="139"/>
        <end position="320"/>
    </location>
</feature>
<dbReference type="InterPro" id="IPR058982">
    <property type="entry name" value="Beta-barrel_AprE"/>
</dbReference>
<keyword evidence="14" id="KW-1185">Reference proteome</keyword>
<sequence length="472" mass="51743">MSEMGEKGFERLGKLGAAGGKVGNPVFGGVIKRLAPRNDNVEVRDWAGDADWAQLQQEPLRARLLLRVAATVLVLLIVWAAFAQVDEVTRGEAKVVPTSQVQILQSVDGGVVESLNVREGDLVDVGQVLLRVDSTRFESSARESQSTRQSLQAKALRLEALTRNTSFNPPADLVKQVPDIVAQERMLFESSRSEMAAQLSIAQNQLTQRQNELREVQARREQADRGLELTQKELNATKPMVATGAVSEVEILRLERETARLRGDRDQAAAQISRVQAAIQEAQRRIEEVQLTRRNQFSAELSETMSRLSALREGGAALDDKVKYAEIKSPVRGTVKRLLVNTVGGVLQPGKEVVEIVPLDDALILEALIAPKDIAFLRPGQMAMVKFTAYDFAIYGGLEADVVSIGADSVVNDKGEAHYVVRVKTRKPSLGENLPIIPGMVAQVDVMTGKKTILSYLFKPVLRAKANALSER</sequence>
<dbReference type="InterPro" id="IPR006144">
    <property type="entry name" value="Secretion_HlyD_CS"/>
</dbReference>
<evidence type="ECO:0000256" key="8">
    <source>
        <dbReference type="ARBA" id="ARBA00023136"/>
    </source>
</evidence>
<evidence type="ECO:0000256" key="9">
    <source>
        <dbReference type="RuleBase" id="RU365093"/>
    </source>
</evidence>
<reference evidence="14" key="1">
    <citation type="journal article" date="2019" name="Int. J. Syst. Evol. Microbiol.">
        <title>The Global Catalogue of Microorganisms (GCM) 10K type strain sequencing project: providing services to taxonomists for standard genome sequencing and annotation.</title>
        <authorList>
            <consortium name="The Broad Institute Genomics Platform"/>
            <consortium name="The Broad Institute Genome Sequencing Center for Infectious Disease"/>
            <person name="Wu L."/>
            <person name="Ma J."/>
        </authorList>
    </citation>
    <scope>NUCLEOTIDE SEQUENCE [LARGE SCALE GENOMIC DNA]</scope>
    <source>
        <strain evidence="14">CGMCC 1.12371</strain>
    </source>
</reference>
<dbReference type="PANTHER" id="PTHR30386:SF26">
    <property type="entry name" value="TRANSPORT PROTEIN COMB"/>
    <property type="match status" value="1"/>
</dbReference>
<comment type="similarity">
    <text evidence="2 9">Belongs to the membrane fusion protein (MFP) (TC 8.A.1) family.</text>
</comment>
<keyword evidence="3 9" id="KW-0813">Transport</keyword>
<keyword evidence="5 9" id="KW-0997">Cell inner membrane</keyword>
<accession>A0ABW2QFI6</accession>
<dbReference type="InterPro" id="IPR010129">
    <property type="entry name" value="T1SS_HlyD"/>
</dbReference>
<evidence type="ECO:0000256" key="2">
    <source>
        <dbReference type="ARBA" id="ARBA00009477"/>
    </source>
</evidence>
<dbReference type="RefSeq" id="WP_382218914.1">
    <property type="nucleotide sequence ID" value="NZ_JBHTCA010000001.1"/>
</dbReference>
<keyword evidence="8 9" id="KW-0472">Membrane</keyword>
<evidence type="ECO:0000313" key="13">
    <source>
        <dbReference type="EMBL" id="MFC7407342.1"/>
    </source>
</evidence>
<evidence type="ECO:0000256" key="7">
    <source>
        <dbReference type="ARBA" id="ARBA00022989"/>
    </source>
</evidence>
<keyword evidence="6 9" id="KW-0812">Transmembrane</keyword>
<name>A0ABW2QFI6_9BURK</name>
<feature type="coiled-coil region" evidence="10">
    <location>
        <begin position="199"/>
        <end position="292"/>
    </location>
</feature>
<dbReference type="Gene3D" id="2.40.30.170">
    <property type="match status" value="1"/>
</dbReference>
<dbReference type="Proteomes" id="UP001596501">
    <property type="component" value="Unassembled WGS sequence"/>
</dbReference>
<evidence type="ECO:0000256" key="1">
    <source>
        <dbReference type="ARBA" id="ARBA00004377"/>
    </source>
</evidence>
<evidence type="ECO:0000256" key="4">
    <source>
        <dbReference type="ARBA" id="ARBA00022475"/>
    </source>
</evidence>
<proteinExistence type="inferred from homology"/>
<evidence type="ECO:0000256" key="3">
    <source>
        <dbReference type="ARBA" id="ARBA00022448"/>
    </source>
</evidence>
<evidence type="ECO:0000256" key="10">
    <source>
        <dbReference type="SAM" id="Coils"/>
    </source>
</evidence>
<evidence type="ECO:0000256" key="5">
    <source>
        <dbReference type="ARBA" id="ARBA00022519"/>
    </source>
</evidence>
<dbReference type="Pfam" id="PF26002">
    <property type="entry name" value="Beta-barrel_AprE"/>
    <property type="match status" value="1"/>
</dbReference>
<dbReference type="PRINTS" id="PR01490">
    <property type="entry name" value="RTXTOXIND"/>
</dbReference>
<dbReference type="InterPro" id="IPR058781">
    <property type="entry name" value="HH_AprE-like"/>
</dbReference>
<comment type="subcellular location">
    <subcellularLocation>
        <location evidence="1 9">Cell inner membrane</location>
        <topology evidence="1 9">Single-pass membrane protein</topology>
    </subcellularLocation>
</comment>